<dbReference type="AlphaFoldDB" id="A0A1D2AJ21"/>
<name>A0A1D2AJ21_ORNBR</name>
<organism evidence="1">
    <name type="scientific">Ornithodoros brasiliensis</name>
    <name type="common">Mouro tick</name>
    <dbReference type="NCBI Taxonomy" id="888526"/>
    <lineage>
        <taxon>Eukaryota</taxon>
        <taxon>Metazoa</taxon>
        <taxon>Ecdysozoa</taxon>
        <taxon>Arthropoda</taxon>
        <taxon>Chelicerata</taxon>
        <taxon>Arachnida</taxon>
        <taxon>Acari</taxon>
        <taxon>Parasitiformes</taxon>
        <taxon>Ixodida</taxon>
        <taxon>Ixodoidea</taxon>
        <taxon>Argasidae</taxon>
        <taxon>Ornithodorinae</taxon>
        <taxon>Ornithodoros</taxon>
    </lineage>
</organism>
<dbReference type="EMBL" id="GETE01000273">
    <property type="protein sequence ID" value="JAT79187.1"/>
    <property type="molecule type" value="Transcribed_RNA"/>
</dbReference>
<protein>
    <submittedName>
        <fullName evidence="1">Vacuolar h</fullName>
    </submittedName>
</protein>
<reference evidence="1" key="1">
    <citation type="submission" date="2016-07" db="EMBL/GenBank/DDBJ databases">
        <title>Salivary Glands transcriptome analysis on engorged females of Ornithodoros brasiliensis (Acari:Argasidae).</title>
        <authorList>
            <person name="Simons S.M."/>
            <person name="Carvalho E."/>
            <person name="Junqueira-de-Azevedo I."/>
            <person name="Ho P.L."/>
            <person name="Giovanni D."/>
            <person name="Mendonca R."/>
            <person name="Onofrio V."/>
            <person name="Landulfo G."/>
            <person name="Ramirez D."/>
            <person name="Barros-Battesti D."/>
        </authorList>
    </citation>
    <scope>NUCLEOTIDE SEQUENCE</scope>
    <source>
        <strain evidence="1">Female</strain>
        <tissue evidence="1">Salivary gland</tissue>
    </source>
</reference>
<sequence length="111" mass="12527">GQHRPLHDFCILGHPHCCRAAHHGRPVCFPSRSSASLGGVPEQVLRGRGVYVCSLLFRHHPGDVVRRRLNLSSSTRKIFLPRRCKKFPSSFTVCAVAFFREEPFCLVFNLG</sequence>
<feature type="non-terminal residue" evidence="1">
    <location>
        <position position="1"/>
    </location>
</feature>
<proteinExistence type="predicted"/>
<evidence type="ECO:0000313" key="1">
    <source>
        <dbReference type="EMBL" id="JAT79187.1"/>
    </source>
</evidence>
<accession>A0A1D2AJ21</accession>